<dbReference type="RefSeq" id="WP_265128717.1">
    <property type="nucleotide sequence ID" value="NZ_JAPCHY010000013.1"/>
</dbReference>
<comment type="caution">
    <text evidence="2">The sequence shown here is derived from an EMBL/GenBank/DDBJ whole genome shotgun (WGS) entry which is preliminary data.</text>
</comment>
<evidence type="ECO:0000313" key="3">
    <source>
        <dbReference type="Proteomes" id="UP001209922"/>
    </source>
</evidence>
<gene>
    <name evidence="2" type="ORF">OK345_14615</name>
</gene>
<dbReference type="Proteomes" id="UP001209922">
    <property type="component" value="Unassembled WGS sequence"/>
</dbReference>
<dbReference type="Gene3D" id="1.25.40.10">
    <property type="entry name" value="Tetratricopeptide repeat domain"/>
    <property type="match status" value="1"/>
</dbReference>
<proteinExistence type="predicted"/>
<dbReference type="EMBL" id="JAPCHY010000013">
    <property type="protein sequence ID" value="MCW4473731.1"/>
    <property type="molecule type" value="Genomic_DNA"/>
</dbReference>
<dbReference type="InterPro" id="IPR011990">
    <property type="entry name" value="TPR-like_helical_dom_sf"/>
</dbReference>
<evidence type="ECO:0000313" key="2">
    <source>
        <dbReference type="EMBL" id="MCW4473731.1"/>
    </source>
</evidence>
<feature type="signal peptide" evidence="1">
    <location>
        <begin position="1"/>
        <end position="23"/>
    </location>
</feature>
<accession>A0ABT3JZ56</accession>
<protein>
    <submittedName>
        <fullName evidence="2">Tetratricopeptide repeat protein</fullName>
    </submittedName>
</protein>
<sequence>MAVRYVLAGVLLLAGLGAFGAQAQSLPKIEEFYFDSDSAAAPLVAIQGEGDGLVDQLMKQRERGRKAIEATSQLASLAVAQGRGDLGRTLHQEAIAAGPASTVVGRAARWNYAWDLYRLGEPEAALEQWKMVQASMRGNPGWVPPTYALALWTLGRKAEAVQWYAAAVRTEPQLWRNADNYPQLLPTWREQDRAALAEVLQAWSADPPAWP</sequence>
<keyword evidence="1" id="KW-0732">Signal</keyword>
<evidence type="ECO:0000256" key="1">
    <source>
        <dbReference type="SAM" id="SignalP"/>
    </source>
</evidence>
<name>A0ABT3JZ56_9XANT</name>
<feature type="chain" id="PRO_5045367651" evidence="1">
    <location>
        <begin position="24"/>
        <end position="211"/>
    </location>
</feature>
<keyword evidence="3" id="KW-1185">Reference proteome</keyword>
<organism evidence="2 3">
    <name type="scientific">Xanthomonas chitinilytica</name>
    <dbReference type="NCBI Taxonomy" id="2989819"/>
    <lineage>
        <taxon>Bacteria</taxon>
        <taxon>Pseudomonadati</taxon>
        <taxon>Pseudomonadota</taxon>
        <taxon>Gammaproteobacteria</taxon>
        <taxon>Lysobacterales</taxon>
        <taxon>Lysobacteraceae</taxon>
        <taxon>Xanthomonas</taxon>
    </lineage>
</organism>
<reference evidence="2 3" key="1">
    <citation type="submission" date="2022-10" db="EMBL/GenBank/DDBJ databases">
        <title>Xanthomonas sp. H13-6.</title>
        <authorList>
            <person name="Liu X."/>
            <person name="Deng Z."/>
            <person name="Jiang Y."/>
            <person name="Yu T."/>
            <person name="Ai J."/>
        </authorList>
    </citation>
    <scope>NUCLEOTIDE SEQUENCE [LARGE SCALE GENOMIC DNA]</scope>
    <source>
        <strain evidence="2 3">H13-6</strain>
    </source>
</reference>
<dbReference type="SUPFAM" id="SSF48452">
    <property type="entry name" value="TPR-like"/>
    <property type="match status" value="1"/>
</dbReference>